<feature type="region of interest" description="Disordered" evidence="1">
    <location>
        <begin position="1"/>
        <end position="39"/>
    </location>
</feature>
<dbReference type="AlphaFoldDB" id="Q8LQX0"/>
<dbReference type="Proteomes" id="UP000817658">
    <property type="component" value="Chromosome 1"/>
</dbReference>
<reference evidence="2" key="1">
    <citation type="journal article" date="2002" name="Nature">
        <title>The genome sequence and structure of rice chromosome 1.</title>
        <authorList>
            <person name="Sasaki T."/>
            <person name="Matsumoto T."/>
            <person name="Yamamoto K."/>
            <person name="Sakata K."/>
            <person name="Baba T."/>
            <person name="Katayose Y."/>
            <person name="Wu J."/>
            <person name="Niimura Y."/>
            <person name="Cheng Z."/>
            <person name="Nagamura Y."/>
            <person name="Antonio B.A."/>
            <person name="Kanamori H."/>
            <person name="Hosokawa S."/>
            <person name="Masukawa M."/>
            <person name="Arikawa K."/>
            <person name="Chiden Y."/>
            <person name="Hayashi M."/>
            <person name="Okamoto M."/>
            <person name="Ando T."/>
            <person name="Aoki H."/>
            <person name="Arita K."/>
            <person name="Hamada M."/>
            <person name="Harada C."/>
            <person name="Hijishita S."/>
            <person name="Honda M."/>
            <person name="Ichikawa Y."/>
            <person name="Idonuma A."/>
            <person name="Iijima M."/>
            <person name="Ikeda M."/>
            <person name="Ikeno M."/>
            <person name="Itoh S."/>
            <person name="Itoh T."/>
            <person name="Itoh Y."/>
            <person name="Itoh Y."/>
            <person name="Iwabuchi A."/>
            <person name="Kamiya K."/>
            <person name="Karasawa W."/>
            <person name="Katagiri S."/>
            <person name="Kikuta A."/>
            <person name="Kobayashi N."/>
            <person name="Kono I."/>
            <person name="Machita K."/>
            <person name="Maehara T."/>
            <person name="Mizuno H."/>
            <person name="Mizubayashi T."/>
            <person name="Mukai Y."/>
            <person name="Nagasaki H."/>
            <person name="Nakashima M."/>
            <person name="Nakama Y."/>
            <person name="Nakamichi Y."/>
            <person name="Nakamura M."/>
            <person name="Namiki N."/>
            <person name="Negishi M."/>
            <person name="Ohta I."/>
            <person name="Ono N."/>
            <person name="Saji S."/>
            <person name="Sakai K."/>
            <person name="Shibata M."/>
            <person name="Shimokawa T."/>
            <person name="Shomura A."/>
            <person name="Song J."/>
            <person name="Takazaki Y."/>
            <person name="Terasawa K."/>
            <person name="Tsuji K."/>
            <person name="Waki K."/>
            <person name="Yamagata H."/>
            <person name="Yamane H."/>
            <person name="Yoshiki S."/>
            <person name="Yoshihara R."/>
            <person name="Yukawa K."/>
            <person name="Zhong H."/>
            <person name="Iwama H."/>
            <person name="Endo T."/>
            <person name="Ito H."/>
            <person name="Hahn J.H."/>
            <person name="Kim H.I."/>
            <person name="Eun M.Y."/>
            <person name="Yano M."/>
            <person name="Jiang J."/>
            <person name="Gojobori T."/>
        </authorList>
    </citation>
    <scope>NUCLEOTIDE SEQUENCE [LARGE SCALE GENOMIC DNA]</scope>
</reference>
<evidence type="ECO:0000256" key="1">
    <source>
        <dbReference type="SAM" id="MobiDB-lite"/>
    </source>
</evidence>
<protein>
    <submittedName>
        <fullName evidence="2">Uncharacterized protein</fullName>
    </submittedName>
</protein>
<proteinExistence type="predicted"/>
<gene>
    <name evidence="2" type="primary">B1045F02.20</name>
</gene>
<evidence type="ECO:0000313" key="2">
    <source>
        <dbReference type="EMBL" id="BAB93294.1"/>
    </source>
</evidence>
<sequence>MGISAPAATSAVGEGKGDSNGPHPPSHGSGGGLKREASAGAAPRGSVGCILPCTDLVAAALPHVDLVVGGELGFGMTPAVTTSGSSGLGFGNKSGS</sequence>
<accession>Q8LQX0</accession>
<name>Q8LQX0_ORYSJ</name>
<organism evidence="2">
    <name type="scientific">Oryza sativa subsp. japonica</name>
    <name type="common">Rice</name>
    <dbReference type="NCBI Taxonomy" id="39947"/>
    <lineage>
        <taxon>Eukaryota</taxon>
        <taxon>Viridiplantae</taxon>
        <taxon>Streptophyta</taxon>
        <taxon>Embryophyta</taxon>
        <taxon>Tracheophyta</taxon>
        <taxon>Spermatophyta</taxon>
        <taxon>Magnoliopsida</taxon>
        <taxon>Liliopsida</taxon>
        <taxon>Poales</taxon>
        <taxon>Poaceae</taxon>
        <taxon>BOP clade</taxon>
        <taxon>Oryzoideae</taxon>
        <taxon>Oryzeae</taxon>
        <taxon>Oryzinae</taxon>
        <taxon>Oryza</taxon>
        <taxon>Oryza sativa</taxon>
    </lineage>
</organism>
<dbReference type="EMBL" id="AP003329">
    <property type="protein sequence ID" value="BAB93294.1"/>
    <property type="molecule type" value="Genomic_DNA"/>
</dbReference>